<accession>A0A2P6RLM5</accession>
<comment type="caution">
    <text evidence="2">The sequence shown here is derived from an EMBL/GenBank/DDBJ whole genome shotgun (WGS) entry which is preliminary data.</text>
</comment>
<dbReference type="Gramene" id="PRQ47336">
    <property type="protein sequence ID" value="PRQ47336"/>
    <property type="gene ID" value="RchiOBHm_Chr2g0098571"/>
</dbReference>
<evidence type="ECO:0000313" key="3">
    <source>
        <dbReference type="Proteomes" id="UP000238479"/>
    </source>
</evidence>
<protein>
    <submittedName>
        <fullName evidence="2">Uncharacterized protein</fullName>
    </submittedName>
</protein>
<gene>
    <name evidence="2" type="ORF">RchiOBHm_Chr2g0098571</name>
</gene>
<dbReference type="Proteomes" id="UP000238479">
    <property type="component" value="Chromosome 2"/>
</dbReference>
<dbReference type="EMBL" id="PDCK01000040">
    <property type="protein sequence ID" value="PRQ47336.1"/>
    <property type="molecule type" value="Genomic_DNA"/>
</dbReference>
<evidence type="ECO:0000256" key="1">
    <source>
        <dbReference type="SAM" id="MobiDB-lite"/>
    </source>
</evidence>
<keyword evidence="3" id="KW-1185">Reference proteome</keyword>
<sequence>MTKTRSLPHPTSKDCTITRSYHHHFLKTPPTSTSSDQADCLSHESLSPIDAGRLPHAPSSKF</sequence>
<name>A0A2P6RLM5_ROSCH</name>
<feature type="region of interest" description="Disordered" evidence="1">
    <location>
        <begin position="26"/>
        <end position="62"/>
    </location>
</feature>
<reference evidence="2 3" key="1">
    <citation type="journal article" date="2018" name="Nat. Genet.">
        <title>The Rosa genome provides new insights in the design of modern roses.</title>
        <authorList>
            <person name="Bendahmane M."/>
        </authorList>
    </citation>
    <scope>NUCLEOTIDE SEQUENCE [LARGE SCALE GENOMIC DNA]</scope>
    <source>
        <strain evidence="3">cv. Old Blush</strain>
    </source>
</reference>
<dbReference type="AlphaFoldDB" id="A0A2P6RLM5"/>
<organism evidence="2 3">
    <name type="scientific">Rosa chinensis</name>
    <name type="common">China rose</name>
    <dbReference type="NCBI Taxonomy" id="74649"/>
    <lineage>
        <taxon>Eukaryota</taxon>
        <taxon>Viridiplantae</taxon>
        <taxon>Streptophyta</taxon>
        <taxon>Embryophyta</taxon>
        <taxon>Tracheophyta</taxon>
        <taxon>Spermatophyta</taxon>
        <taxon>Magnoliopsida</taxon>
        <taxon>eudicotyledons</taxon>
        <taxon>Gunneridae</taxon>
        <taxon>Pentapetalae</taxon>
        <taxon>rosids</taxon>
        <taxon>fabids</taxon>
        <taxon>Rosales</taxon>
        <taxon>Rosaceae</taxon>
        <taxon>Rosoideae</taxon>
        <taxon>Rosoideae incertae sedis</taxon>
        <taxon>Rosa</taxon>
    </lineage>
</organism>
<proteinExistence type="predicted"/>
<evidence type="ECO:0000313" key="2">
    <source>
        <dbReference type="EMBL" id="PRQ47336.1"/>
    </source>
</evidence>